<accession>A0A4P9W5D0</accession>
<reference evidence="2" key="1">
    <citation type="journal article" date="2018" name="Nat. Microbiol.">
        <title>Leveraging single-cell genomics to expand the fungal tree of life.</title>
        <authorList>
            <person name="Ahrendt S.R."/>
            <person name="Quandt C.A."/>
            <person name="Ciobanu D."/>
            <person name="Clum A."/>
            <person name="Salamov A."/>
            <person name="Andreopoulos B."/>
            <person name="Cheng J.F."/>
            <person name="Woyke T."/>
            <person name="Pelin A."/>
            <person name="Henrissat B."/>
            <person name="Reynolds N.K."/>
            <person name="Benny G.L."/>
            <person name="Smith M.E."/>
            <person name="James T.Y."/>
            <person name="Grigoriev I.V."/>
        </authorList>
    </citation>
    <scope>NUCLEOTIDE SEQUENCE [LARGE SCALE GENOMIC DNA]</scope>
</reference>
<dbReference type="OrthoDB" id="2422225at2759"/>
<gene>
    <name evidence="1" type="ORF">BDK51DRAFT_47257</name>
</gene>
<dbReference type="AlphaFoldDB" id="A0A4P9W5D0"/>
<protein>
    <submittedName>
        <fullName evidence="1">Uncharacterized protein</fullName>
    </submittedName>
</protein>
<dbReference type="EMBL" id="KZ998470">
    <property type="protein sequence ID" value="RKO86108.1"/>
    <property type="molecule type" value="Genomic_DNA"/>
</dbReference>
<organism evidence="1 2">
    <name type="scientific">Blyttiomyces helicus</name>
    <dbReference type="NCBI Taxonomy" id="388810"/>
    <lineage>
        <taxon>Eukaryota</taxon>
        <taxon>Fungi</taxon>
        <taxon>Fungi incertae sedis</taxon>
        <taxon>Chytridiomycota</taxon>
        <taxon>Chytridiomycota incertae sedis</taxon>
        <taxon>Chytridiomycetes</taxon>
        <taxon>Chytridiomycetes incertae sedis</taxon>
        <taxon>Blyttiomyces</taxon>
    </lineage>
</organism>
<evidence type="ECO:0000313" key="2">
    <source>
        <dbReference type="Proteomes" id="UP000269721"/>
    </source>
</evidence>
<name>A0A4P9W5D0_9FUNG</name>
<keyword evidence="2" id="KW-1185">Reference proteome</keyword>
<proteinExistence type="predicted"/>
<sequence length="220" mass="24572">MHSLLDHSEKCMELPSRHTATHPHKALPDTALEEPQVGIPASLILDRHEQFPMAKIGANNGKNNLRDAVFRYIPGSVSAGCQRLPPSSTKVSTEKEYSAAFIQKSSKADIVSMVDKPKRELIGLKNSLVDIPTAMEVVDVTLKFLQFLYIHLLMSEVIKMWSMEPQARASQAANLPRHLLPDPNNHTEGFNTIFKTYDFAPVKLRGLRVRVNLCMYAASP</sequence>
<evidence type="ECO:0000313" key="1">
    <source>
        <dbReference type="EMBL" id="RKO86108.1"/>
    </source>
</evidence>
<dbReference type="Proteomes" id="UP000269721">
    <property type="component" value="Unassembled WGS sequence"/>
</dbReference>